<dbReference type="PROSITE" id="PS50879">
    <property type="entry name" value="RNASE_H_1"/>
    <property type="match status" value="1"/>
</dbReference>
<evidence type="ECO:0000313" key="12">
    <source>
        <dbReference type="EMBL" id="MBZ5709619.1"/>
    </source>
</evidence>
<organism evidence="12 13">
    <name type="scientific">Nannocystis pusilla</name>
    <dbReference type="NCBI Taxonomy" id="889268"/>
    <lineage>
        <taxon>Bacteria</taxon>
        <taxon>Pseudomonadati</taxon>
        <taxon>Myxococcota</taxon>
        <taxon>Polyangia</taxon>
        <taxon>Nannocystales</taxon>
        <taxon>Nannocystaceae</taxon>
        <taxon>Nannocystis</taxon>
    </lineage>
</organism>
<evidence type="ECO:0000256" key="8">
    <source>
        <dbReference type="ARBA" id="ARBA00022801"/>
    </source>
</evidence>
<feature type="domain" description="RNase H type-1" evidence="11">
    <location>
        <begin position="9"/>
        <end position="152"/>
    </location>
</feature>
<feature type="binding site" evidence="10">
    <location>
        <position position="58"/>
    </location>
    <ligand>
        <name>Mg(2+)</name>
        <dbReference type="ChEBI" id="CHEBI:18420"/>
        <label>1</label>
    </ligand>
</feature>
<keyword evidence="10" id="KW-0963">Cytoplasm</keyword>
<evidence type="ECO:0000256" key="7">
    <source>
        <dbReference type="ARBA" id="ARBA00022759"/>
    </source>
</evidence>
<dbReference type="RefSeq" id="WP_224191397.1">
    <property type="nucleotide sequence ID" value="NZ_JAIRAU010000008.1"/>
</dbReference>
<evidence type="ECO:0000256" key="4">
    <source>
        <dbReference type="ARBA" id="ARBA00012180"/>
    </source>
</evidence>
<keyword evidence="6 10" id="KW-0479">Metal-binding</keyword>
<proteinExistence type="inferred from homology"/>
<keyword evidence="8 10" id="KW-0378">Hydrolase</keyword>
<accession>A0ABS7TN20</accession>
<protein>
    <recommendedName>
        <fullName evidence="4 10">Ribonuclease H</fullName>
        <shortName evidence="10">RNase H</shortName>
        <ecNumber evidence="4 10">3.1.26.4</ecNumber>
    </recommendedName>
</protein>
<dbReference type="InterPro" id="IPR022892">
    <property type="entry name" value="RNaseHI"/>
</dbReference>
<dbReference type="PANTHER" id="PTHR10642">
    <property type="entry name" value="RIBONUCLEASE H1"/>
    <property type="match status" value="1"/>
</dbReference>
<feature type="binding site" evidence="10">
    <location>
        <position position="18"/>
    </location>
    <ligand>
        <name>Mg(2+)</name>
        <dbReference type="ChEBI" id="CHEBI:18420"/>
        <label>2</label>
    </ligand>
</feature>
<keyword evidence="9 10" id="KW-0460">Magnesium</keyword>
<evidence type="ECO:0000256" key="10">
    <source>
        <dbReference type="HAMAP-Rule" id="MF_00042"/>
    </source>
</evidence>
<name>A0ABS7TN20_9BACT</name>
<evidence type="ECO:0000313" key="13">
    <source>
        <dbReference type="Proteomes" id="UP001139031"/>
    </source>
</evidence>
<gene>
    <name evidence="10 12" type="primary">rnhA</name>
    <name evidence="12" type="ORF">K7C98_10130</name>
</gene>
<reference evidence="12" key="1">
    <citation type="submission" date="2021-08" db="EMBL/GenBank/DDBJ databases">
        <authorList>
            <person name="Stevens D.C."/>
        </authorList>
    </citation>
    <scope>NUCLEOTIDE SEQUENCE</scope>
    <source>
        <strain evidence="12">DSM 53165</strain>
    </source>
</reference>
<comment type="function">
    <text evidence="10">Endonuclease that specifically degrades the RNA of RNA-DNA hybrids.</text>
</comment>
<evidence type="ECO:0000256" key="5">
    <source>
        <dbReference type="ARBA" id="ARBA00022722"/>
    </source>
</evidence>
<evidence type="ECO:0000256" key="2">
    <source>
        <dbReference type="ARBA" id="ARBA00005300"/>
    </source>
</evidence>
<dbReference type="Gene3D" id="3.30.420.10">
    <property type="entry name" value="Ribonuclease H-like superfamily/Ribonuclease H"/>
    <property type="match status" value="1"/>
</dbReference>
<dbReference type="InterPro" id="IPR050092">
    <property type="entry name" value="RNase_H"/>
</dbReference>
<dbReference type="Proteomes" id="UP001139031">
    <property type="component" value="Unassembled WGS sequence"/>
</dbReference>
<dbReference type="PANTHER" id="PTHR10642:SF26">
    <property type="entry name" value="RIBONUCLEASE H1"/>
    <property type="match status" value="1"/>
</dbReference>
<dbReference type="NCBIfam" id="NF001236">
    <property type="entry name" value="PRK00203.1"/>
    <property type="match status" value="1"/>
</dbReference>
<evidence type="ECO:0000256" key="6">
    <source>
        <dbReference type="ARBA" id="ARBA00022723"/>
    </source>
</evidence>
<evidence type="ECO:0000259" key="11">
    <source>
        <dbReference type="PROSITE" id="PS50879"/>
    </source>
</evidence>
<feature type="binding site" evidence="10">
    <location>
        <position position="144"/>
    </location>
    <ligand>
        <name>Mg(2+)</name>
        <dbReference type="ChEBI" id="CHEBI:18420"/>
        <label>2</label>
    </ligand>
</feature>
<keyword evidence="7 10" id="KW-0255">Endonuclease</keyword>
<comment type="subunit">
    <text evidence="3 10">Monomer.</text>
</comment>
<keyword evidence="13" id="KW-1185">Reference proteome</keyword>
<comment type="cofactor">
    <cofactor evidence="10">
        <name>Mg(2+)</name>
        <dbReference type="ChEBI" id="CHEBI:18420"/>
    </cofactor>
    <text evidence="10">Binds 1 Mg(2+) ion per subunit. May bind a second metal ion at a regulatory site, or after substrate binding.</text>
</comment>
<dbReference type="InterPro" id="IPR036397">
    <property type="entry name" value="RNaseH_sf"/>
</dbReference>
<evidence type="ECO:0000256" key="3">
    <source>
        <dbReference type="ARBA" id="ARBA00011245"/>
    </source>
</evidence>
<comment type="catalytic activity">
    <reaction evidence="1 10">
        <text>Endonucleolytic cleavage to 5'-phosphomonoester.</text>
        <dbReference type="EC" id="3.1.26.4"/>
    </reaction>
</comment>
<dbReference type="GO" id="GO:0004523">
    <property type="term" value="F:RNA-DNA hybrid ribonuclease activity"/>
    <property type="evidence" value="ECO:0007669"/>
    <property type="project" value="UniProtKB-EC"/>
</dbReference>
<dbReference type="HAMAP" id="MF_00042">
    <property type="entry name" value="RNase_H"/>
    <property type="match status" value="1"/>
</dbReference>
<evidence type="ECO:0000256" key="9">
    <source>
        <dbReference type="ARBA" id="ARBA00022842"/>
    </source>
</evidence>
<dbReference type="InterPro" id="IPR002156">
    <property type="entry name" value="RNaseH_domain"/>
</dbReference>
<dbReference type="InterPro" id="IPR012337">
    <property type="entry name" value="RNaseH-like_sf"/>
</dbReference>
<dbReference type="EMBL" id="JAIRAU010000008">
    <property type="protein sequence ID" value="MBZ5709619.1"/>
    <property type="molecule type" value="Genomic_DNA"/>
</dbReference>
<comment type="subcellular location">
    <subcellularLocation>
        <location evidence="10">Cytoplasm</location>
    </subcellularLocation>
</comment>
<evidence type="ECO:0000256" key="1">
    <source>
        <dbReference type="ARBA" id="ARBA00000077"/>
    </source>
</evidence>
<feature type="binding site" evidence="10">
    <location>
        <position position="80"/>
    </location>
    <ligand>
        <name>Mg(2+)</name>
        <dbReference type="ChEBI" id="CHEBI:18420"/>
        <label>1</label>
    </ligand>
</feature>
<dbReference type="EC" id="3.1.26.4" evidence="4 10"/>
<comment type="similarity">
    <text evidence="2 10">Belongs to the RNase H family.</text>
</comment>
<dbReference type="Pfam" id="PF00075">
    <property type="entry name" value="RNase_H"/>
    <property type="match status" value="1"/>
</dbReference>
<dbReference type="SUPFAM" id="SSF53098">
    <property type="entry name" value="Ribonuclease H-like"/>
    <property type="match status" value="1"/>
</dbReference>
<keyword evidence="5 10" id="KW-0540">Nuclease</keyword>
<feature type="binding site" evidence="10">
    <location>
        <position position="18"/>
    </location>
    <ligand>
        <name>Mg(2+)</name>
        <dbReference type="ChEBI" id="CHEBI:18420"/>
        <label>1</label>
    </ligand>
</feature>
<comment type="caution">
    <text evidence="12">The sequence shown here is derived from an EMBL/GenBank/DDBJ whole genome shotgun (WGS) entry which is preliminary data.</text>
</comment>
<dbReference type="CDD" id="cd09278">
    <property type="entry name" value="RNase_HI_prokaryote_like"/>
    <property type="match status" value="1"/>
</dbReference>
<sequence length="156" mass="17070">MHVDEVNTGRSQVELFTDGACSGNPGPGGWAYILRHSRTGTEIEASGGEAATTNQRMELTAALKGLEALKLPCAVTLYSDSQYVTKGITEWLPNWQANGWRSANRKPVKNQDLWMSVAGMLARHIVKPVWVRGHSGHPENERCDKLAVAAARKFAL</sequence>